<dbReference type="PANTHER" id="PTHR20836">
    <property type="entry name" value="DIHYDRODIPICOLINATE REDUCTASE"/>
    <property type="match status" value="1"/>
</dbReference>
<proteinExistence type="predicted"/>
<dbReference type="EMBL" id="JASCZI010211497">
    <property type="protein sequence ID" value="MED6193197.1"/>
    <property type="molecule type" value="Genomic_DNA"/>
</dbReference>
<reference evidence="2 3" key="1">
    <citation type="journal article" date="2023" name="Plants (Basel)">
        <title>Bridging the Gap: Combining Genomics and Transcriptomics Approaches to Understand Stylosanthes scabra, an Orphan Legume from the Brazilian Caatinga.</title>
        <authorList>
            <person name="Ferreira-Neto J.R.C."/>
            <person name="da Silva M.D."/>
            <person name="Binneck E."/>
            <person name="de Melo N.F."/>
            <person name="da Silva R.H."/>
            <person name="de Melo A.L.T.M."/>
            <person name="Pandolfi V."/>
            <person name="Bustamante F.O."/>
            <person name="Brasileiro-Vidal A.C."/>
            <person name="Benko-Iseppon A.M."/>
        </authorList>
    </citation>
    <scope>NUCLEOTIDE SEQUENCE [LARGE SCALE GENOMIC DNA]</scope>
    <source>
        <tissue evidence="2">Leaves</tissue>
    </source>
</reference>
<dbReference type="Pfam" id="PF05173">
    <property type="entry name" value="DapB_C"/>
    <property type="match status" value="1"/>
</dbReference>
<dbReference type="Gene3D" id="3.40.50.720">
    <property type="entry name" value="NAD(P)-binding Rossmann-like Domain"/>
    <property type="match status" value="1"/>
</dbReference>
<dbReference type="SUPFAM" id="SSF55347">
    <property type="entry name" value="Glyceraldehyde-3-phosphate dehydrogenase-like, C-terminal domain"/>
    <property type="match status" value="1"/>
</dbReference>
<evidence type="ECO:0000259" key="1">
    <source>
        <dbReference type="Pfam" id="PF05173"/>
    </source>
</evidence>
<name>A0ABU6X6D3_9FABA</name>
<dbReference type="Proteomes" id="UP001341840">
    <property type="component" value="Unassembled WGS sequence"/>
</dbReference>
<gene>
    <name evidence="2" type="ORF">PIB30_016928</name>
</gene>
<evidence type="ECO:0000313" key="2">
    <source>
        <dbReference type="EMBL" id="MED6193197.1"/>
    </source>
</evidence>
<evidence type="ECO:0000313" key="3">
    <source>
        <dbReference type="Proteomes" id="UP001341840"/>
    </source>
</evidence>
<protein>
    <recommendedName>
        <fullName evidence="1">Dihydrodipicolinate reductase C-terminal domain-containing protein</fullName>
    </recommendedName>
</protein>
<comment type="caution">
    <text evidence="2">The sequence shown here is derived from an EMBL/GenBank/DDBJ whole genome shotgun (WGS) entry which is preliminary data.</text>
</comment>
<accession>A0ABU6X6D3</accession>
<dbReference type="InterPro" id="IPR023940">
    <property type="entry name" value="DHDPR_bac"/>
</dbReference>
<organism evidence="2 3">
    <name type="scientific">Stylosanthes scabra</name>
    <dbReference type="NCBI Taxonomy" id="79078"/>
    <lineage>
        <taxon>Eukaryota</taxon>
        <taxon>Viridiplantae</taxon>
        <taxon>Streptophyta</taxon>
        <taxon>Embryophyta</taxon>
        <taxon>Tracheophyta</taxon>
        <taxon>Spermatophyta</taxon>
        <taxon>Magnoliopsida</taxon>
        <taxon>eudicotyledons</taxon>
        <taxon>Gunneridae</taxon>
        <taxon>Pentapetalae</taxon>
        <taxon>rosids</taxon>
        <taxon>fabids</taxon>
        <taxon>Fabales</taxon>
        <taxon>Fabaceae</taxon>
        <taxon>Papilionoideae</taxon>
        <taxon>50 kb inversion clade</taxon>
        <taxon>dalbergioids sensu lato</taxon>
        <taxon>Dalbergieae</taxon>
        <taxon>Pterocarpus clade</taxon>
        <taxon>Stylosanthes</taxon>
    </lineage>
</organism>
<dbReference type="Gene3D" id="3.30.360.10">
    <property type="entry name" value="Dihydrodipicolinate Reductase, domain 2"/>
    <property type="match status" value="1"/>
</dbReference>
<keyword evidence="3" id="KW-1185">Reference proteome</keyword>
<dbReference type="PANTHER" id="PTHR20836:SF6">
    <property type="entry name" value="DIHYDRODIPICOLINATE REDUCTASE-LIKE PROTEIN CRR1, CHLOROPLASTIC"/>
    <property type="match status" value="1"/>
</dbReference>
<feature type="domain" description="Dihydrodipicolinate reductase C-terminal" evidence="1">
    <location>
        <begin position="58"/>
        <end position="119"/>
    </location>
</feature>
<sequence length="185" mass="21334">MTLDLAMKDRSMPSNTVFSTVPSALQRDSVSYRDRIFHRQMQTKLQRICQTWVKSITEKMLQRCVGIRVHSLVLPGLPSSSTVHFFAPGEIYSIKHDITNVQCLMPGLLLAIRKVVRLKAWLHEFRKISPLYLSRAQWSWNTLYTYLGFTKPEIAHFMTDSTYLRVSEPGIAILGPLSPRQDLRL</sequence>
<dbReference type="InterPro" id="IPR022663">
    <property type="entry name" value="DapB_C"/>
</dbReference>